<evidence type="ECO:0000313" key="3">
    <source>
        <dbReference type="Proteomes" id="UP001611383"/>
    </source>
</evidence>
<dbReference type="EMBL" id="CP043494">
    <property type="protein sequence ID" value="WNG45357.1"/>
    <property type="molecule type" value="Genomic_DNA"/>
</dbReference>
<dbReference type="Gene3D" id="2.60.120.650">
    <property type="entry name" value="Cupin"/>
    <property type="match status" value="1"/>
</dbReference>
<name>A0ABY9WRD5_9BACT</name>
<keyword evidence="3" id="KW-1185">Reference proteome</keyword>
<evidence type="ECO:0000259" key="1">
    <source>
        <dbReference type="PROSITE" id="PS51184"/>
    </source>
</evidence>
<sequence length="541" mass="60244">MAAPAITPAARARDSVPIFQSFFIFPPGVMFFQASGLQQLRCSTCAGLRGVVNCLPGQRDESVTGEQVGMAIQTWGERPAPSRSPRLQPSSHFMFLSYAQTLEALLIQRTASHATRFAVSETFWDGYLRAHPLSRPAVVRRPFSEPLTTPEELFQGITLAATDARAGRPNELRLYLGDPKMVYRHTAEYLGDRYWELLPRAEDGSLGGYAERLRARHGYTCFALMLNNCQTVVPRLWFRLRDFYSGLFERTGFLRGGTDCNLFAGNYRATPFGAHTDDQDVFTVIIEGRKRLLAWPPKVFQEMEQPLSENPHDYQRYRSRARVLEGKAGDLLYWPREYGHVAESVDEGLVTTLSLGLDRGSTATSWVEAALSEVIGEALSEEKQAAPLPFRKSNRPRAARSLPRDFTVALKAAQSPKAAPRLERALRLRWLGWVTGLGLKPPPEVPVPKLAKSDHVQADAGYPILCVPWRDELHIAANGFSVAFPGAKGHAALIRALNRGKPLTVGNALEQFSERSTRASTRLLLSKLIAFRALEKLTAEK</sequence>
<reference evidence="2 3" key="1">
    <citation type="submission" date="2019-08" db="EMBL/GenBank/DDBJ databases">
        <title>Archangium and Cystobacter genomes.</title>
        <authorList>
            <person name="Chen I.-C.K."/>
            <person name="Wielgoss S."/>
        </authorList>
    </citation>
    <scope>NUCLEOTIDE SEQUENCE [LARGE SCALE GENOMIC DNA]</scope>
    <source>
        <strain evidence="2 3">Cbm 6</strain>
    </source>
</reference>
<evidence type="ECO:0000313" key="2">
    <source>
        <dbReference type="EMBL" id="WNG45357.1"/>
    </source>
</evidence>
<dbReference type="Proteomes" id="UP001611383">
    <property type="component" value="Chromosome"/>
</dbReference>
<feature type="domain" description="JmjC" evidence="1">
    <location>
        <begin position="222"/>
        <end position="378"/>
    </location>
</feature>
<gene>
    <name evidence="2" type="ORF">F0U60_15550</name>
</gene>
<dbReference type="SUPFAM" id="SSF51197">
    <property type="entry name" value="Clavaminate synthase-like"/>
    <property type="match status" value="1"/>
</dbReference>
<protein>
    <recommendedName>
        <fullName evidence="1">JmjC domain-containing protein</fullName>
    </recommendedName>
</protein>
<accession>A0ABY9WRD5</accession>
<dbReference type="PROSITE" id="PS51184">
    <property type="entry name" value="JMJC"/>
    <property type="match status" value="1"/>
</dbReference>
<dbReference type="InterPro" id="IPR003347">
    <property type="entry name" value="JmjC_dom"/>
</dbReference>
<dbReference type="Pfam" id="PF08007">
    <property type="entry name" value="JmjC_2"/>
    <property type="match status" value="1"/>
</dbReference>
<proteinExistence type="predicted"/>
<organism evidence="2 3">
    <name type="scientific">Archangium minus</name>
    <dbReference type="NCBI Taxonomy" id="83450"/>
    <lineage>
        <taxon>Bacteria</taxon>
        <taxon>Pseudomonadati</taxon>
        <taxon>Myxococcota</taxon>
        <taxon>Myxococcia</taxon>
        <taxon>Myxococcales</taxon>
        <taxon>Cystobacterineae</taxon>
        <taxon>Archangiaceae</taxon>
        <taxon>Archangium</taxon>
    </lineage>
</organism>